<keyword evidence="2" id="KW-1185">Reference proteome</keyword>
<comment type="caution">
    <text evidence="1">The sequence shown here is derived from an EMBL/GenBank/DDBJ whole genome shotgun (WGS) entry which is preliminary data.</text>
</comment>
<gene>
    <name evidence="1" type="ORF">DPMN_125748</name>
</gene>
<sequence length="59" mass="7131">MINHGVSHCRFDYGEKFWIIKWKQFTCTCGSTKCRYSKETIQQTLAEYRLKHELEDQVD</sequence>
<dbReference type="GO" id="GO:0002039">
    <property type="term" value="F:p53 binding"/>
    <property type="evidence" value="ECO:0007669"/>
    <property type="project" value="InterPro"/>
</dbReference>
<dbReference type="GO" id="GO:0005634">
    <property type="term" value="C:nucleus"/>
    <property type="evidence" value="ECO:0007669"/>
    <property type="project" value="TreeGrafter"/>
</dbReference>
<accession>A0A9D4JXH4</accession>
<reference evidence="1" key="2">
    <citation type="submission" date="2020-11" db="EMBL/GenBank/DDBJ databases">
        <authorList>
            <person name="McCartney M.A."/>
            <person name="Auch B."/>
            <person name="Kono T."/>
            <person name="Mallez S."/>
            <person name="Becker A."/>
            <person name="Gohl D.M."/>
            <person name="Silverstein K.A.T."/>
            <person name="Koren S."/>
            <person name="Bechman K.B."/>
            <person name="Herman A."/>
            <person name="Abrahante J.E."/>
            <person name="Garbe J."/>
        </authorList>
    </citation>
    <scope>NUCLEOTIDE SEQUENCE</scope>
    <source>
        <strain evidence="1">Duluth1</strain>
        <tissue evidence="1">Whole animal</tissue>
    </source>
</reference>
<reference evidence="1" key="1">
    <citation type="journal article" date="2019" name="bioRxiv">
        <title>The Genome of the Zebra Mussel, Dreissena polymorpha: A Resource for Invasive Species Research.</title>
        <authorList>
            <person name="McCartney M.A."/>
            <person name="Auch B."/>
            <person name="Kono T."/>
            <person name="Mallez S."/>
            <person name="Zhang Y."/>
            <person name="Obille A."/>
            <person name="Becker A."/>
            <person name="Abrahante J.E."/>
            <person name="Garbe J."/>
            <person name="Badalamenti J.P."/>
            <person name="Herman A."/>
            <person name="Mangelson H."/>
            <person name="Liachko I."/>
            <person name="Sullivan S."/>
            <person name="Sone E.D."/>
            <person name="Koren S."/>
            <person name="Silverstein K.A.T."/>
            <person name="Beckman K.B."/>
            <person name="Gohl D.M."/>
        </authorList>
    </citation>
    <scope>NUCLEOTIDE SEQUENCE</scope>
    <source>
        <strain evidence="1">Duluth1</strain>
        <tissue evidence="1">Whole animal</tissue>
    </source>
</reference>
<organism evidence="1 2">
    <name type="scientific">Dreissena polymorpha</name>
    <name type="common">Zebra mussel</name>
    <name type="synonym">Mytilus polymorpha</name>
    <dbReference type="NCBI Taxonomy" id="45954"/>
    <lineage>
        <taxon>Eukaryota</taxon>
        <taxon>Metazoa</taxon>
        <taxon>Spiralia</taxon>
        <taxon>Lophotrochozoa</taxon>
        <taxon>Mollusca</taxon>
        <taxon>Bivalvia</taxon>
        <taxon>Autobranchia</taxon>
        <taxon>Heteroconchia</taxon>
        <taxon>Euheterodonta</taxon>
        <taxon>Imparidentia</taxon>
        <taxon>Neoheterodontei</taxon>
        <taxon>Myida</taxon>
        <taxon>Dreissenoidea</taxon>
        <taxon>Dreissenidae</taxon>
        <taxon>Dreissena</taxon>
    </lineage>
</organism>
<dbReference type="PANTHER" id="PTHR46307:SF4">
    <property type="entry name" value="G9A, ISOFORM B"/>
    <property type="match status" value="1"/>
</dbReference>
<protein>
    <submittedName>
        <fullName evidence="1">Uncharacterized protein</fullName>
    </submittedName>
</protein>
<dbReference type="AlphaFoldDB" id="A0A9D4JXH4"/>
<dbReference type="InterPro" id="IPR043550">
    <property type="entry name" value="EHMT1/EHMT2"/>
</dbReference>
<dbReference type="GO" id="GO:0000785">
    <property type="term" value="C:chromatin"/>
    <property type="evidence" value="ECO:0007669"/>
    <property type="project" value="TreeGrafter"/>
</dbReference>
<name>A0A9D4JXH4_DREPO</name>
<dbReference type="PANTHER" id="PTHR46307">
    <property type="entry name" value="G9A, ISOFORM B"/>
    <property type="match status" value="1"/>
</dbReference>
<dbReference type="EMBL" id="JAIWYP010000005">
    <property type="protein sequence ID" value="KAH3823923.1"/>
    <property type="molecule type" value="Genomic_DNA"/>
</dbReference>
<evidence type="ECO:0000313" key="2">
    <source>
        <dbReference type="Proteomes" id="UP000828390"/>
    </source>
</evidence>
<dbReference type="GO" id="GO:0000122">
    <property type="term" value="P:negative regulation of transcription by RNA polymerase II"/>
    <property type="evidence" value="ECO:0007669"/>
    <property type="project" value="TreeGrafter"/>
</dbReference>
<dbReference type="Proteomes" id="UP000828390">
    <property type="component" value="Unassembled WGS sequence"/>
</dbReference>
<proteinExistence type="predicted"/>
<evidence type="ECO:0000313" key="1">
    <source>
        <dbReference type="EMBL" id="KAH3823923.1"/>
    </source>
</evidence>
<dbReference type="GO" id="GO:0046974">
    <property type="term" value="F:histone H3K9 methyltransferase activity"/>
    <property type="evidence" value="ECO:0007669"/>
    <property type="project" value="TreeGrafter"/>
</dbReference>